<comment type="caution">
    <text evidence="6">The sequence shown here is derived from an EMBL/GenBank/DDBJ whole genome shotgun (WGS) entry which is preliminary data.</text>
</comment>
<dbReference type="PANTHER" id="PTHR12606:SF141">
    <property type="entry name" value="GH15225P-RELATED"/>
    <property type="match status" value="1"/>
</dbReference>
<reference evidence="6 7" key="1">
    <citation type="submission" date="2017-04" db="EMBL/GenBank/DDBJ databases">
        <title>Genome sequencing of [Candida] sorbophila.</title>
        <authorList>
            <person name="Ahn J.O."/>
        </authorList>
    </citation>
    <scope>NUCLEOTIDE SEQUENCE [LARGE SCALE GENOMIC DNA]</scope>
    <source>
        <strain evidence="6 7">DS02</strain>
    </source>
</reference>
<dbReference type="AlphaFoldDB" id="A0A2T0FL64"/>
<dbReference type="STRING" id="45607.A0A2T0FL64"/>
<evidence type="ECO:0000256" key="3">
    <source>
        <dbReference type="ARBA" id="ARBA00022801"/>
    </source>
</evidence>
<dbReference type="GO" id="GO:0016929">
    <property type="term" value="F:deSUMOylase activity"/>
    <property type="evidence" value="ECO:0007669"/>
    <property type="project" value="TreeGrafter"/>
</dbReference>
<dbReference type="Proteomes" id="UP000238350">
    <property type="component" value="Unassembled WGS sequence"/>
</dbReference>
<evidence type="ECO:0000256" key="2">
    <source>
        <dbReference type="ARBA" id="ARBA00022670"/>
    </source>
</evidence>
<keyword evidence="2 6" id="KW-0645">Protease</keyword>
<organism evidence="6 7">
    <name type="scientific">Wickerhamiella sorbophila</name>
    <dbReference type="NCBI Taxonomy" id="45607"/>
    <lineage>
        <taxon>Eukaryota</taxon>
        <taxon>Fungi</taxon>
        <taxon>Dikarya</taxon>
        <taxon>Ascomycota</taxon>
        <taxon>Saccharomycotina</taxon>
        <taxon>Dipodascomycetes</taxon>
        <taxon>Dipodascales</taxon>
        <taxon>Trichomonascaceae</taxon>
        <taxon>Wickerhamiella</taxon>
    </lineage>
</organism>
<dbReference type="Gene3D" id="1.10.418.20">
    <property type="match status" value="1"/>
</dbReference>
<keyword evidence="3" id="KW-0378">Hydrolase</keyword>
<feature type="domain" description="Ubiquitin-like protease family profile" evidence="5">
    <location>
        <begin position="223"/>
        <end position="391"/>
    </location>
</feature>
<dbReference type="PANTHER" id="PTHR12606">
    <property type="entry name" value="SENTRIN/SUMO-SPECIFIC PROTEASE"/>
    <property type="match status" value="1"/>
</dbReference>
<accession>A0A2T0FL64</accession>
<dbReference type="InterPro" id="IPR003653">
    <property type="entry name" value="Peptidase_C48_C"/>
</dbReference>
<evidence type="ECO:0000313" key="7">
    <source>
        <dbReference type="Proteomes" id="UP000238350"/>
    </source>
</evidence>
<evidence type="ECO:0000259" key="5">
    <source>
        <dbReference type="PROSITE" id="PS50600"/>
    </source>
</evidence>
<keyword evidence="7" id="KW-1185">Reference proteome</keyword>
<evidence type="ECO:0000256" key="1">
    <source>
        <dbReference type="ARBA" id="ARBA00005234"/>
    </source>
</evidence>
<dbReference type="OrthoDB" id="1939479at2759"/>
<dbReference type="Gene3D" id="3.30.310.130">
    <property type="entry name" value="Ubiquitin-related"/>
    <property type="match status" value="1"/>
</dbReference>
<comment type="similarity">
    <text evidence="1">Belongs to the peptidase C48 family.</text>
</comment>
<dbReference type="GeneID" id="36517075"/>
<dbReference type="PROSITE" id="PS50600">
    <property type="entry name" value="ULP_PROTEASE"/>
    <property type="match status" value="1"/>
</dbReference>
<dbReference type="GO" id="GO:0005634">
    <property type="term" value="C:nucleus"/>
    <property type="evidence" value="ECO:0007669"/>
    <property type="project" value="TreeGrafter"/>
</dbReference>
<dbReference type="SUPFAM" id="SSF54001">
    <property type="entry name" value="Cysteine proteinases"/>
    <property type="match status" value="1"/>
</dbReference>
<keyword evidence="4" id="KW-0788">Thiol protease</keyword>
<dbReference type="Pfam" id="PF02902">
    <property type="entry name" value="Peptidase_C48"/>
    <property type="match status" value="1"/>
</dbReference>
<sequence length="421" mass="48171">MGFLTKWLKNFMIPKSETLQSHDSQSFSKVHPRTYAPNELPLVSTRPNIGEDWLTWSNEASSKSLLKVKKCSNHLPDTTNSRLTEAERFAKKLRENRQGKLSLSYSCNNINQKKRPLMLNRPIGAISGGPLGTANFSLRKKPTLSSAVLDTVRPENFEKYKELHTKKIHLLEQIKLWRQEHEISSQLPPVKRIQPLDKDSKLLVNKFWTSRSKNDVLGEVYRVQLSVADIQTLRPRAWLNDNVIDAYLAENSSKTESNTFAFTTHFYTRLEQSGYTAVAKWAKRKKINILELDYLIVPVNRGNMHWCMSIVDNAKKTISFYDSLSSGRGGDDVVRNLVEYLVKEADRLEPGQRDKHIEIFNNYKVIPQADCPQQNNGFDCGVFACQTAVRVSNGSPLDFDQKDMDIIREHMAFNLLKLAGI</sequence>
<protein>
    <submittedName>
        <fullName evidence="6">Ubiquitin-like-specific protease 1</fullName>
    </submittedName>
</protein>
<name>A0A2T0FL64_9ASCO</name>
<gene>
    <name evidence="6" type="ORF">B9G98_03327</name>
</gene>
<evidence type="ECO:0000313" key="6">
    <source>
        <dbReference type="EMBL" id="PRT55707.1"/>
    </source>
</evidence>
<dbReference type="RefSeq" id="XP_024665652.1">
    <property type="nucleotide sequence ID" value="XM_024809884.1"/>
</dbReference>
<proteinExistence type="inferred from homology"/>
<dbReference type="InterPro" id="IPR038765">
    <property type="entry name" value="Papain-like_cys_pep_sf"/>
</dbReference>
<dbReference type="GO" id="GO:0006508">
    <property type="term" value="P:proteolysis"/>
    <property type="evidence" value="ECO:0007669"/>
    <property type="project" value="UniProtKB-KW"/>
</dbReference>
<dbReference type="GO" id="GO:0016926">
    <property type="term" value="P:protein desumoylation"/>
    <property type="evidence" value="ECO:0007669"/>
    <property type="project" value="TreeGrafter"/>
</dbReference>
<evidence type="ECO:0000256" key="4">
    <source>
        <dbReference type="ARBA" id="ARBA00022807"/>
    </source>
</evidence>
<dbReference type="EMBL" id="NDIQ01000022">
    <property type="protein sequence ID" value="PRT55707.1"/>
    <property type="molecule type" value="Genomic_DNA"/>
</dbReference>